<organism evidence="2 3">
    <name type="scientific">Emergomyces africanus</name>
    <dbReference type="NCBI Taxonomy" id="1955775"/>
    <lineage>
        <taxon>Eukaryota</taxon>
        <taxon>Fungi</taxon>
        <taxon>Dikarya</taxon>
        <taxon>Ascomycota</taxon>
        <taxon>Pezizomycotina</taxon>
        <taxon>Eurotiomycetes</taxon>
        <taxon>Eurotiomycetidae</taxon>
        <taxon>Onygenales</taxon>
        <taxon>Ajellomycetaceae</taxon>
        <taxon>Emergomyces</taxon>
    </lineage>
</organism>
<proteinExistence type="predicted"/>
<dbReference type="STRING" id="1658172.A0A1B7NLM3"/>
<dbReference type="Proteomes" id="UP000091918">
    <property type="component" value="Unassembled WGS sequence"/>
</dbReference>
<sequence>MRRERREDSMLDLNGQGDTLLTSRPPTVMHSARPHSSLVDNEPIYPDDEETGADGDVEMIQ</sequence>
<comment type="caution">
    <text evidence="2">The sequence shown here is derived from an EMBL/GenBank/DDBJ whole genome shotgun (WGS) entry which is preliminary data.</text>
</comment>
<dbReference type="OrthoDB" id="636685at2759"/>
<feature type="region of interest" description="Disordered" evidence="1">
    <location>
        <begin position="1"/>
        <end position="61"/>
    </location>
</feature>
<name>A0A1B7NLM3_9EURO</name>
<feature type="compositionally biased region" description="Acidic residues" evidence="1">
    <location>
        <begin position="45"/>
        <end position="61"/>
    </location>
</feature>
<reference evidence="2 3" key="1">
    <citation type="submission" date="2015-07" db="EMBL/GenBank/DDBJ databases">
        <title>Emmonsia species relationships and genome sequence.</title>
        <authorList>
            <person name="Cuomo C.A."/>
            <person name="Schwartz I.S."/>
            <person name="Kenyon C."/>
            <person name="de Hoog G.S."/>
            <person name="Govender N.P."/>
            <person name="Botha A."/>
            <person name="Moreno L."/>
            <person name="de Vries M."/>
            <person name="Munoz J.F."/>
            <person name="Stielow J.B."/>
        </authorList>
    </citation>
    <scope>NUCLEOTIDE SEQUENCE [LARGE SCALE GENOMIC DNA]</scope>
    <source>
        <strain evidence="2 3">CBS 136260</strain>
    </source>
</reference>
<gene>
    <name evidence="2" type="ORF">ACJ72_08105</name>
</gene>
<protein>
    <submittedName>
        <fullName evidence="2">Uncharacterized protein</fullName>
    </submittedName>
</protein>
<dbReference type="AlphaFoldDB" id="A0A1B7NLM3"/>
<evidence type="ECO:0000313" key="2">
    <source>
        <dbReference type="EMBL" id="OAX77596.1"/>
    </source>
</evidence>
<evidence type="ECO:0000256" key="1">
    <source>
        <dbReference type="SAM" id="MobiDB-lite"/>
    </source>
</evidence>
<accession>A0A1B7NLM3</accession>
<feature type="compositionally biased region" description="Polar residues" evidence="1">
    <location>
        <begin position="16"/>
        <end position="25"/>
    </location>
</feature>
<dbReference type="EMBL" id="LGUA01002300">
    <property type="protein sequence ID" value="OAX77596.1"/>
    <property type="molecule type" value="Genomic_DNA"/>
</dbReference>
<evidence type="ECO:0000313" key="3">
    <source>
        <dbReference type="Proteomes" id="UP000091918"/>
    </source>
</evidence>
<keyword evidence="3" id="KW-1185">Reference proteome</keyword>